<protein>
    <submittedName>
        <fullName evidence="2">Uncharacterized protein</fullName>
    </submittedName>
</protein>
<dbReference type="HOGENOM" id="CLU_1384937_0_0_1"/>
<dbReference type="InParanoid" id="G3ARS7"/>
<reference evidence="2 3" key="1">
    <citation type="journal article" date="2011" name="Proc. Natl. Acad. Sci. U.S.A.">
        <title>Comparative genomics of xylose-fermenting fungi for enhanced biofuel production.</title>
        <authorList>
            <person name="Wohlbach D.J."/>
            <person name="Kuo A."/>
            <person name="Sato T.K."/>
            <person name="Potts K.M."/>
            <person name="Salamov A.A."/>
            <person name="LaButti K.M."/>
            <person name="Sun H."/>
            <person name="Clum A."/>
            <person name="Pangilinan J.L."/>
            <person name="Lindquist E.A."/>
            <person name="Lucas S."/>
            <person name="Lapidus A."/>
            <person name="Jin M."/>
            <person name="Gunawan C."/>
            <person name="Balan V."/>
            <person name="Dale B.E."/>
            <person name="Jeffries T.W."/>
            <person name="Zinkel R."/>
            <person name="Barry K.W."/>
            <person name="Grigoriev I.V."/>
            <person name="Gasch A.P."/>
        </authorList>
    </citation>
    <scope>NUCLEOTIDE SEQUENCE [LARGE SCALE GENOMIC DNA]</scope>
    <source>
        <strain evidence="3">NRRL Y-27907 / 11-Y1</strain>
    </source>
</reference>
<dbReference type="RefSeq" id="XP_007376122.1">
    <property type="nucleotide sequence ID" value="XM_007376060.1"/>
</dbReference>
<evidence type="ECO:0000256" key="1">
    <source>
        <dbReference type="SAM" id="MobiDB-lite"/>
    </source>
</evidence>
<dbReference type="OrthoDB" id="4022827at2759"/>
<dbReference type="AlphaFoldDB" id="G3ARS7"/>
<dbReference type="STRING" id="619300.G3ARS7"/>
<proteinExistence type="predicted"/>
<dbReference type="EMBL" id="GL996503">
    <property type="protein sequence ID" value="EGW31344.1"/>
    <property type="molecule type" value="Genomic_DNA"/>
</dbReference>
<feature type="compositionally biased region" description="Basic and acidic residues" evidence="1">
    <location>
        <begin position="152"/>
        <end position="168"/>
    </location>
</feature>
<feature type="compositionally biased region" description="Acidic residues" evidence="1">
    <location>
        <begin position="1"/>
        <end position="23"/>
    </location>
</feature>
<keyword evidence="3" id="KW-1185">Reference proteome</keyword>
<dbReference type="eggNOG" id="ENOG502T4GY">
    <property type="taxonomic scope" value="Eukaryota"/>
</dbReference>
<feature type="region of interest" description="Disordered" evidence="1">
    <location>
        <begin position="1"/>
        <end position="125"/>
    </location>
</feature>
<evidence type="ECO:0000313" key="3">
    <source>
        <dbReference type="Proteomes" id="UP000000709"/>
    </source>
</evidence>
<name>G3ARS7_SPAPN</name>
<dbReference type="Proteomes" id="UP000000709">
    <property type="component" value="Unassembled WGS sequence"/>
</dbReference>
<dbReference type="KEGG" id="spaa:SPAPADRAFT_61914"/>
<sequence>MVDDEDTEEEEVEEEEEEEEEQANFDMLSGVPEEEEDTMSLVETKPEPKEDEKKKARRLSQIRVTPFRYDRRHSEYPTGGSAPNLVGMSANHTSRIPTIKRINTEPLKLHRRSIPSGSSSPEKKVLPVLPMQAEELPFINEVRLVDSYADLEKTGESKHKKSHDESVKRSLSTMSKHSVLRTRENYKRFIANAEDGN</sequence>
<feature type="compositionally biased region" description="Basic and acidic residues" evidence="1">
    <location>
        <begin position="44"/>
        <end position="54"/>
    </location>
</feature>
<gene>
    <name evidence="2" type="ORF">SPAPADRAFT_61914</name>
</gene>
<organism evidence="3">
    <name type="scientific">Spathaspora passalidarum (strain NRRL Y-27907 / 11-Y1)</name>
    <dbReference type="NCBI Taxonomy" id="619300"/>
    <lineage>
        <taxon>Eukaryota</taxon>
        <taxon>Fungi</taxon>
        <taxon>Dikarya</taxon>
        <taxon>Ascomycota</taxon>
        <taxon>Saccharomycotina</taxon>
        <taxon>Pichiomycetes</taxon>
        <taxon>Debaryomycetaceae</taxon>
        <taxon>Spathaspora</taxon>
    </lineage>
</organism>
<accession>G3ARS7</accession>
<feature type="region of interest" description="Disordered" evidence="1">
    <location>
        <begin position="152"/>
        <end position="183"/>
    </location>
</feature>
<dbReference type="GeneID" id="18874107"/>
<evidence type="ECO:0000313" key="2">
    <source>
        <dbReference type="EMBL" id="EGW31344.1"/>
    </source>
</evidence>